<evidence type="ECO:0000256" key="1">
    <source>
        <dbReference type="PROSITE-ProRule" id="PRU00047"/>
    </source>
</evidence>
<dbReference type="InterPro" id="IPR001878">
    <property type="entry name" value="Znf_CCHC"/>
</dbReference>
<dbReference type="InterPro" id="IPR036875">
    <property type="entry name" value="Znf_CCHC_sf"/>
</dbReference>
<dbReference type="PROSITE" id="PS50158">
    <property type="entry name" value="ZF_CCHC"/>
    <property type="match status" value="1"/>
</dbReference>
<comment type="caution">
    <text evidence="4">The sequence shown here is derived from an EMBL/GenBank/DDBJ whole genome shotgun (WGS) entry which is preliminary data.</text>
</comment>
<sequence length="438" mass="50763">MEEDVKISRERKVKENQKKDKIGSKPDKNGKRGEAGKSLKQLQLKEEEKPKKTKKEWPKTHAHSSILDDKAAKRTIPNNATFQTKDLDAYDFDCDDVSNAKVVLMANQSVHAMHGFEQTPVADFTDNKITKNRENMRMIFTTLQNGLLFWPTVAEEDGTTRIKKYEELSLKEKLQVDCDLKATNIVLQALPPDVYAIGNHHKVANEIWDRVKLLMQGMKLSLQEKECKLYDEFDKFSFVKGETLYQYYCRFAQLINNMNVINTSMRQVQVNTKFLNSLPPEWSKFMTDVKLARYVHTTNYDQFYTYLEQHEAHANETRLMHERYQDPFAFVANYNQSPSQLNNYHSQYNTTQFPQQTNTMIPQEKVVKCYNCQGEGHMARQCTQPKRPKNAAWYKEKVMLAEAKKSGQIWDEEQLSFPADPCIPDGKAAQTTIPITAA</sequence>
<dbReference type="Gene3D" id="4.10.60.10">
    <property type="entry name" value="Zinc finger, CCHC-type"/>
    <property type="match status" value="1"/>
</dbReference>
<feature type="region of interest" description="Disordered" evidence="2">
    <location>
        <begin position="1"/>
        <end position="72"/>
    </location>
</feature>
<gene>
    <name evidence="4" type="ORF">Tci_015221</name>
</gene>
<evidence type="ECO:0000259" key="3">
    <source>
        <dbReference type="PROSITE" id="PS50158"/>
    </source>
</evidence>
<keyword evidence="1" id="KW-0862">Zinc</keyword>
<name>A0A6L2K1R6_TANCI</name>
<dbReference type="GO" id="GO:0008270">
    <property type="term" value="F:zinc ion binding"/>
    <property type="evidence" value="ECO:0007669"/>
    <property type="project" value="UniProtKB-KW"/>
</dbReference>
<feature type="compositionally biased region" description="Basic and acidic residues" evidence="2">
    <location>
        <begin position="1"/>
        <end position="59"/>
    </location>
</feature>
<dbReference type="GO" id="GO:0003676">
    <property type="term" value="F:nucleic acid binding"/>
    <property type="evidence" value="ECO:0007669"/>
    <property type="project" value="InterPro"/>
</dbReference>
<feature type="domain" description="CCHC-type" evidence="3">
    <location>
        <begin position="368"/>
        <end position="384"/>
    </location>
</feature>
<organism evidence="4">
    <name type="scientific">Tanacetum cinerariifolium</name>
    <name type="common">Dalmatian daisy</name>
    <name type="synonym">Chrysanthemum cinerariifolium</name>
    <dbReference type="NCBI Taxonomy" id="118510"/>
    <lineage>
        <taxon>Eukaryota</taxon>
        <taxon>Viridiplantae</taxon>
        <taxon>Streptophyta</taxon>
        <taxon>Embryophyta</taxon>
        <taxon>Tracheophyta</taxon>
        <taxon>Spermatophyta</taxon>
        <taxon>Magnoliopsida</taxon>
        <taxon>eudicotyledons</taxon>
        <taxon>Gunneridae</taxon>
        <taxon>Pentapetalae</taxon>
        <taxon>asterids</taxon>
        <taxon>campanulids</taxon>
        <taxon>Asterales</taxon>
        <taxon>Asteraceae</taxon>
        <taxon>Asteroideae</taxon>
        <taxon>Anthemideae</taxon>
        <taxon>Anthemidinae</taxon>
        <taxon>Tanacetum</taxon>
    </lineage>
</organism>
<keyword evidence="1" id="KW-0863">Zinc-finger</keyword>
<dbReference type="EMBL" id="BKCJ010001682">
    <property type="protein sequence ID" value="GEU43243.1"/>
    <property type="molecule type" value="Genomic_DNA"/>
</dbReference>
<proteinExistence type="predicted"/>
<dbReference type="SUPFAM" id="SSF57756">
    <property type="entry name" value="Retrovirus zinc finger-like domains"/>
    <property type="match status" value="1"/>
</dbReference>
<dbReference type="Pfam" id="PF14223">
    <property type="entry name" value="Retrotran_gag_2"/>
    <property type="match status" value="1"/>
</dbReference>
<dbReference type="AlphaFoldDB" id="A0A6L2K1R6"/>
<protein>
    <submittedName>
        <fullName evidence="4">Putative zinc finger, CCHC-type</fullName>
    </submittedName>
</protein>
<keyword evidence="1" id="KW-0479">Metal-binding</keyword>
<reference evidence="4" key="1">
    <citation type="journal article" date="2019" name="Sci. Rep.">
        <title>Draft genome of Tanacetum cinerariifolium, the natural source of mosquito coil.</title>
        <authorList>
            <person name="Yamashiro T."/>
            <person name="Shiraishi A."/>
            <person name="Satake H."/>
            <person name="Nakayama K."/>
        </authorList>
    </citation>
    <scope>NUCLEOTIDE SEQUENCE</scope>
</reference>
<evidence type="ECO:0000313" key="4">
    <source>
        <dbReference type="EMBL" id="GEU43243.1"/>
    </source>
</evidence>
<accession>A0A6L2K1R6</accession>
<dbReference type="Pfam" id="PF00098">
    <property type="entry name" value="zf-CCHC"/>
    <property type="match status" value="1"/>
</dbReference>
<dbReference type="SMART" id="SM00343">
    <property type="entry name" value="ZnF_C2HC"/>
    <property type="match status" value="1"/>
</dbReference>
<evidence type="ECO:0000256" key="2">
    <source>
        <dbReference type="SAM" id="MobiDB-lite"/>
    </source>
</evidence>